<dbReference type="Proteomes" id="UP000000263">
    <property type="component" value="Chromosome"/>
</dbReference>
<sequence>METTASTAAARRARRLRQIALFTAATLVTLVMALYLGISTYAASILTMPQRDAEVNTPATFGARFEEVRFPARSGDVEIAAWYLPQPDSARAVILVHGKDSSRSTEFQGRFSEFAARLYKRGFAILMIDLRGHGASGDARFSFGLAERRDILGAVDWLMTHGFRAGSIGVLGVSMGAASAIGAAAEDPAIGALVADCTYAEIEPLIRRHWRTASGLPDIFLPSTLFMGRFVLGIDLTTARPVTEIDDIVPRPVLIIHGDADAFTPVENGRALAAAAPGAEYWEVPGAGHARSYDIDPQRYVDRVAGFFERHLGR</sequence>
<keyword evidence="1" id="KW-0472">Membrane</keyword>
<name>A7NKX9_ROSCS</name>
<evidence type="ECO:0000313" key="4">
    <source>
        <dbReference type="Proteomes" id="UP000000263"/>
    </source>
</evidence>
<dbReference type="eggNOG" id="COG1073">
    <property type="taxonomic scope" value="Bacteria"/>
</dbReference>
<dbReference type="MEROPS" id="S09.B04"/>
<protein>
    <submittedName>
        <fullName evidence="3">Dipeptidyl aminopeptidase/acylaminoacyl-peptidase-like protein</fullName>
    </submittedName>
</protein>
<dbReference type="InterPro" id="IPR029058">
    <property type="entry name" value="AB_hydrolase_fold"/>
</dbReference>
<keyword evidence="3" id="KW-0031">Aminopeptidase</keyword>
<evidence type="ECO:0000313" key="3">
    <source>
        <dbReference type="EMBL" id="ABU58149.1"/>
    </source>
</evidence>
<keyword evidence="1" id="KW-1133">Transmembrane helix</keyword>
<feature type="transmembrane region" description="Helical" evidence="1">
    <location>
        <begin position="19"/>
        <end position="38"/>
    </location>
</feature>
<dbReference type="KEGG" id="rca:Rcas_2062"/>
<keyword evidence="4" id="KW-1185">Reference proteome</keyword>
<keyword evidence="3" id="KW-0645">Protease</keyword>
<dbReference type="PANTHER" id="PTHR43358:SF4">
    <property type="entry name" value="ALPHA_BETA HYDROLASE FOLD-1 DOMAIN-CONTAINING PROTEIN"/>
    <property type="match status" value="1"/>
</dbReference>
<proteinExistence type="predicted"/>
<feature type="domain" description="AB hydrolase-1" evidence="2">
    <location>
        <begin position="93"/>
        <end position="302"/>
    </location>
</feature>
<dbReference type="AlphaFoldDB" id="A7NKX9"/>
<dbReference type="InterPro" id="IPR000073">
    <property type="entry name" value="AB_hydrolase_1"/>
</dbReference>
<dbReference type="Pfam" id="PF12697">
    <property type="entry name" value="Abhydrolase_6"/>
    <property type="match status" value="1"/>
</dbReference>
<accession>A7NKX9</accession>
<keyword evidence="3" id="KW-0378">Hydrolase</keyword>
<dbReference type="OrthoDB" id="9776685at2"/>
<dbReference type="EMBL" id="CP000804">
    <property type="protein sequence ID" value="ABU58149.1"/>
    <property type="molecule type" value="Genomic_DNA"/>
</dbReference>
<evidence type="ECO:0000259" key="2">
    <source>
        <dbReference type="Pfam" id="PF12697"/>
    </source>
</evidence>
<dbReference type="SUPFAM" id="SSF53474">
    <property type="entry name" value="alpha/beta-Hydrolases"/>
    <property type="match status" value="1"/>
</dbReference>
<reference evidence="3 4" key="1">
    <citation type="submission" date="2007-08" db="EMBL/GenBank/DDBJ databases">
        <title>Complete sequence of Roseiflexus castenholzii DSM 13941.</title>
        <authorList>
            <consortium name="US DOE Joint Genome Institute"/>
            <person name="Copeland A."/>
            <person name="Lucas S."/>
            <person name="Lapidus A."/>
            <person name="Barry K."/>
            <person name="Glavina del Rio T."/>
            <person name="Dalin E."/>
            <person name="Tice H."/>
            <person name="Pitluck S."/>
            <person name="Thompson L.S."/>
            <person name="Brettin T."/>
            <person name="Bruce D."/>
            <person name="Detter J.C."/>
            <person name="Han C."/>
            <person name="Tapia R."/>
            <person name="Schmutz J."/>
            <person name="Larimer F."/>
            <person name="Land M."/>
            <person name="Hauser L."/>
            <person name="Kyrpides N."/>
            <person name="Mikhailova N."/>
            <person name="Bryant D.A."/>
            <person name="Hanada S."/>
            <person name="Tsukatani Y."/>
            <person name="Richardson P."/>
        </authorList>
    </citation>
    <scope>NUCLEOTIDE SEQUENCE [LARGE SCALE GENOMIC DNA]</scope>
    <source>
        <strain evidence="4">DSM 13941 / HLO8</strain>
    </source>
</reference>
<dbReference type="Gene3D" id="3.40.50.1820">
    <property type="entry name" value="alpha/beta hydrolase"/>
    <property type="match status" value="1"/>
</dbReference>
<gene>
    <name evidence="3" type="ordered locus">Rcas_2062</name>
</gene>
<dbReference type="HOGENOM" id="CLU_029375_6_2_0"/>
<dbReference type="GO" id="GO:0004177">
    <property type="term" value="F:aminopeptidase activity"/>
    <property type="evidence" value="ECO:0007669"/>
    <property type="project" value="UniProtKB-KW"/>
</dbReference>
<evidence type="ECO:0000256" key="1">
    <source>
        <dbReference type="SAM" id="Phobius"/>
    </source>
</evidence>
<keyword evidence="1" id="KW-0812">Transmembrane</keyword>
<organism evidence="3 4">
    <name type="scientific">Roseiflexus castenholzii (strain DSM 13941 / HLO8)</name>
    <dbReference type="NCBI Taxonomy" id="383372"/>
    <lineage>
        <taxon>Bacteria</taxon>
        <taxon>Bacillati</taxon>
        <taxon>Chloroflexota</taxon>
        <taxon>Chloroflexia</taxon>
        <taxon>Chloroflexales</taxon>
        <taxon>Roseiflexineae</taxon>
        <taxon>Roseiflexaceae</taxon>
        <taxon>Roseiflexus</taxon>
    </lineage>
</organism>
<dbReference type="InterPro" id="IPR052920">
    <property type="entry name" value="DNA-binding_regulatory"/>
</dbReference>
<dbReference type="RefSeq" id="WP_012120573.1">
    <property type="nucleotide sequence ID" value="NC_009767.1"/>
</dbReference>
<dbReference type="PANTHER" id="PTHR43358">
    <property type="entry name" value="ALPHA/BETA-HYDROLASE"/>
    <property type="match status" value="1"/>
</dbReference>